<proteinExistence type="inferred from homology"/>
<dbReference type="Pfam" id="PF09265">
    <property type="entry name" value="Cytokin-bind"/>
    <property type="match status" value="1"/>
</dbReference>
<dbReference type="Pfam" id="PF01565">
    <property type="entry name" value="FAD_binding_4"/>
    <property type="match status" value="1"/>
</dbReference>
<dbReference type="Gramene" id="C.cajan_43911.t">
    <property type="protein sequence ID" value="C.cajan_43911.t"/>
    <property type="gene ID" value="C.cajan_43911"/>
</dbReference>
<dbReference type="InterPro" id="IPR016167">
    <property type="entry name" value="FAD-bd_PCMH_sub1"/>
</dbReference>
<dbReference type="EC" id="1.5.99.12" evidence="3"/>
<dbReference type="InterPro" id="IPR016170">
    <property type="entry name" value="Cytok_DH_C_sf"/>
</dbReference>
<dbReference type="EMBL" id="KQ484538">
    <property type="protein sequence ID" value="KYP34690.1"/>
    <property type="molecule type" value="Genomic_DNA"/>
</dbReference>
<dbReference type="GO" id="GO:0019139">
    <property type="term" value="F:cytokinin dehydrogenase activity"/>
    <property type="evidence" value="ECO:0007669"/>
    <property type="project" value="UniProtKB-EC"/>
</dbReference>
<dbReference type="InterPro" id="IPR036318">
    <property type="entry name" value="FAD-bd_PCMH-like_sf"/>
</dbReference>
<evidence type="ECO:0000256" key="2">
    <source>
        <dbReference type="ARBA" id="ARBA00005466"/>
    </source>
</evidence>
<dbReference type="InterPro" id="IPR016164">
    <property type="entry name" value="FAD-linked_Oxase-like_C"/>
</dbReference>
<feature type="domain" description="FAD-binding PCMH-type" evidence="9">
    <location>
        <begin position="63"/>
        <end position="247"/>
    </location>
</feature>
<dbReference type="PROSITE" id="PS00862">
    <property type="entry name" value="OX2_COVAL_FAD"/>
    <property type="match status" value="1"/>
</dbReference>
<evidence type="ECO:0000256" key="1">
    <source>
        <dbReference type="ARBA" id="ARBA00001974"/>
    </source>
</evidence>
<feature type="chain" id="PRO_5007587563" description="cytokinin dehydrogenase" evidence="8">
    <location>
        <begin position="27"/>
        <end position="536"/>
    </location>
</feature>
<evidence type="ECO:0000313" key="10">
    <source>
        <dbReference type="EMBL" id="KYP34690.1"/>
    </source>
</evidence>
<comment type="similarity">
    <text evidence="2">Belongs to the oxygen-dependent FAD-linked oxidoreductase family.</text>
</comment>
<dbReference type="GO" id="GO:0009690">
    <property type="term" value="P:cytokinin metabolic process"/>
    <property type="evidence" value="ECO:0007669"/>
    <property type="project" value="InterPro"/>
</dbReference>
<comment type="cofactor">
    <cofactor evidence="1">
        <name>FAD</name>
        <dbReference type="ChEBI" id="CHEBI:57692"/>
    </cofactor>
</comment>
<organism evidence="10 11">
    <name type="scientific">Cajanus cajan</name>
    <name type="common">Pigeon pea</name>
    <name type="synonym">Cajanus indicus</name>
    <dbReference type="NCBI Taxonomy" id="3821"/>
    <lineage>
        <taxon>Eukaryota</taxon>
        <taxon>Viridiplantae</taxon>
        <taxon>Streptophyta</taxon>
        <taxon>Embryophyta</taxon>
        <taxon>Tracheophyta</taxon>
        <taxon>Spermatophyta</taxon>
        <taxon>Magnoliopsida</taxon>
        <taxon>eudicotyledons</taxon>
        <taxon>Gunneridae</taxon>
        <taxon>Pentapetalae</taxon>
        <taxon>rosids</taxon>
        <taxon>fabids</taxon>
        <taxon>Fabales</taxon>
        <taxon>Fabaceae</taxon>
        <taxon>Papilionoideae</taxon>
        <taxon>50 kb inversion clade</taxon>
        <taxon>NPAAA clade</taxon>
        <taxon>indigoferoid/millettioid clade</taxon>
        <taxon>Phaseoleae</taxon>
        <taxon>Cajanus</taxon>
    </lineage>
</organism>
<protein>
    <recommendedName>
        <fullName evidence="3">cytokinin dehydrogenase</fullName>
        <ecNumber evidence="3">1.5.99.12</ecNumber>
    </recommendedName>
</protein>
<dbReference type="InterPro" id="IPR016169">
    <property type="entry name" value="FAD-bd_PCMH_sub2"/>
</dbReference>
<dbReference type="SUPFAM" id="SSF56176">
    <property type="entry name" value="FAD-binding/transporter-associated domain-like"/>
    <property type="match status" value="1"/>
</dbReference>
<dbReference type="STRING" id="3821.A0A151QWK0"/>
<dbReference type="InterPro" id="IPR015345">
    <property type="entry name" value="Cytokinin_DH_FAD/cytokin-bd"/>
</dbReference>
<feature type="signal peptide" evidence="8">
    <location>
        <begin position="1"/>
        <end position="26"/>
    </location>
</feature>
<keyword evidence="4" id="KW-0285">Flavoprotein</keyword>
<dbReference type="GO" id="GO:0071949">
    <property type="term" value="F:FAD binding"/>
    <property type="evidence" value="ECO:0007669"/>
    <property type="project" value="InterPro"/>
</dbReference>
<keyword evidence="6 10" id="KW-0560">Oxidoreductase</keyword>
<evidence type="ECO:0000313" key="11">
    <source>
        <dbReference type="Proteomes" id="UP000075243"/>
    </source>
</evidence>
<dbReference type="InterPro" id="IPR050432">
    <property type="entry name" value="FAD-linked_Oxidoreductases_BP"/>
</dbReference>
<evidence type="ECO:0000256" key="8">
    <source>
        <dbReference type="SAM" id="SignalP"/>
    </source>
</evidence>
<keyword evidence="8" id="KW-0732">Signal</keyword>
<dbReference type="InterPro" id="IPR016166">
    <property type="entry name" value="FAD-bd_PCMH"/>
</dbReference>
<evidence type="ECO:0000256" key="4">
    <source>
        <dbReference type="ARBA" id="ARBA00022630"/>
    </source>
</evidence>
<evidence type="ECO:0000256" key="3">
    <source>
        <dbReference type="ARBA" id="ARBA00011928"/>
    </source>
</evidence>
<comment type="catalytic activity">
    <reaction evidence="7">
        <text>N(6)-dimethylallyladenine + A + H2O = 3-methyl-2-butenal + adenine + AH2</text>
        <dbReference type="Rhea" id="RHEA:13625"/>
        <dbReference type="ChEBI" id="CHEBI:13193"/>
        <dbReference type="ChEBI" id="CHEBI:15377"/>
        <dbReference type="ChEBI" id="CHEBI:15825"/>
        <dbReference type="ChEBI" id="CHEBI:16708"/>
        <dbReference type="ChEBI" id="CHEBI:17499"/>
        <dbReference type="ChEBI" id="CHEBI:17660"/>
        <dbReference type="EC" id="1.5.99.12"/>
    </reaction>
</comment>
<evidence type="ECO:0000256" key="7">
    <source>
        <dbReference type="ARBA" id="ARBA00048224"/>
    </source>
</evidence>
<dbReference type="InterPro" id="IPR006094">
    <property type="entry name" value="Oxid_FAD_bind_N"/>
</dbReference>
<reference evidence="10" key="1">
    <citation type="journal article" date="2012" name="Nat. Biotechnol.">
        <title>Draft genome sequence of pigeonpea (Cajanus cajan), an orphan legume crop of resource-poor farmers.</title>
        <authorList>
            <person name="Varshney R.K."/>
            <person name="Chen W."/>
            <person name="Li Y."/>
            <person name="Bharti A.K."/>
            <person name="Saxena R.K."/>
            <person name="Schlueter J.A."/>
            <person name="Donoghue M.T."/>
            <person name="Azam S."/>
            <person name="Fan G."/>
            <person name="Whaley A.M."/>
            <person name="Farmer A.D."/>
            <person name="Sheridan J."/>
            <person name="Iwata A."/>
            <person name="Tuteja R."/>
            <person name="Penmetsa R.V."/>
            <person name="Wu W."/>
            <person name="Upadhyaya H.D."/>
            <person name="Yang S.P."/>
            <person name="Shah T."/>
            <person name="Saxena K.B."/>
            <person name="Michael T."/>
            <person name="McCombie W.R."/>
            <person name="Yang B."/>
            <person name="Zhang G."/>
            <person name="Yang H."/>
            <person name="Wang J."/>
            <person name="Spillane C."/>
            <person name="Cook D.R."/>
            <person name="May G.D."/>
            <person name="Xu X."/>
            <person name="Jackson S.A."/>
        </authorList>
    </citation>
    <scope>NUCLEOTIDE SEQUENCE [LARGE SCALE GENOMIC DNA]</scope>
</reference>
<evidence type="ECO:0000256" key="6">
    <source>
        <dbReference type="ARBA" id="ARBA00023002"/>
    </source>
</evidence>
<dbReference type="PANTHER" id="PTHR13878">
    <property type="entry name" value="GULONOLACTONE OXIDASE"/>
    <property type="match status" value="1"/>
</dbReference>
<keyword evidence="11" id="KW-1185">Reference proteome</keyword>
<gene>
    <name evidence="10" type="ORF">KK1_044331</name>
</gene>
<keyword evidence="5" id="KW-0274">FAD</keyword>
<dbReference type="AlphaFoldDB" id="A0A151QWK0"/>
<dbReference type="Gene3D" id="3.40.462.10">
    <property type="entry name" value="FAD-linked oxidases, C-terminal domain"/>
    <property type="match status" value="1"/>
</dbReference>
<dbReference type="PANTHER" id="PTHR13878:SF163">
    <property type="entry name" value="CYTOKININ DEHYDROGENASE"/>
    <property type="match status" value="1"/>
</dbReference>
<dbReference type="Gene3D" id="3.30.465.10">
    <property type="match status" value="1"/>
</dbReference>
<evidence type="ECO:0000259" key="9">
    <source>
        <dbReference type="PROSITE" id="PS51387"/>
    </source>
</evidence>
<sequence>MAWNIVLSKVMTVLWLLSTVVTQAQSNSRPWSPFKSVPKDLASKFTRNPQALSLASNDFGKIVHKTPKAVFEPHSVKDISALINFSNSLPNPFTIATRGRGHSVSGQAMTRDGVVLNMTHLNAFKHGSRIKVVCDGKSSWGCYADVGGEQLWIDVLNATLKHGLTPLAFTDYLYLTVGGTLSNAGIFGGTFRFGPQIANVLELDVVTGKGEFVTCSPEKNSEVFYAVLGGLGQFGVITRAKIPLGPAPTKASCLICLQARRVHLLYSDFATFTRDQEYIISFNERNDSSEADFLEGRLLLTQLALELSFYPTADKPRITSLVTKHGIIYVLELVKYFDKKSEARVKQEVEDLIKKLHFIPTFKFEQDEGYVEFLQRVHTAETFIDPLGLWNVPHPWLNVFVPKSRIIEFNEGVFKGIVVQQNVTSKSGLYLVYPMNRKKWDDRTSAVTPDEDIFYSVNFFNFATSGYEHAKRFEVQNQLVLKFCKDAGIKIKEYLTGNKTHEEWVEHFGSKWKLIEDRKAEFDPNNILSPGQGIFQ</sequence>
<name>A0A151QWK0_CAJCA</name>
<dbReference type="Proteomes" id="UP000075243">
    <property type="component" value="Unassembled WGS sequence"/>
</dbReference>
<evidence type="ECO:0000256" key="5">
    <source>
        <dbReference type="ARBA" id="ARBA00022827"/>
    </source>
</evidence>
<accession>A0A151QWK0</accession>
<dbReference type="PROSITE" id="PS51387">
    <property type="entry name" value="FAD_PCMH"/>
    <property type="match status" value="1"/>
</dbReference>
<dbReference type="SUPFAM" id="SSF55103">
    <property type="entry name" value="FAD-linked oxidases, C-terminal domain"/>
    <property type="match status" value="1"/>
</dbReference>
<dbReference type="InterPro" id="IPR006093">
    <property type="entry name" value="Oxy_OxRdtase_FAD_BS"/>
</dbReference>
<dbReference type="Gene3D" id="3.30.43.10">
    <property type="entry name" value="Uridine Diphospho-n-acetylenolpyruvylglucosamine Reductase, domain 2"/>
    <property type="match status" value="1"/>
</dbReference>